<evidence type="ECO:0000313" key="3">
    <source>
        <dbReference type="EMBL" id="ESS66225.1"/>
    </source>
</evidence>
<dbReference type="AlphaFoldDB" id="V5AZB0"/>
<feature type="transmembrane region" description="Helical" evidence="1">
    <location>
        <begin position="36"/>
        <end position="52"/>
    </location>
</feature>
<keyword evidence="4" id="KW-1185">Reference proteome</keyword>
<accession>V5AZB0</accession>
<dbReference type="OrthoDB" id="5565912at2"/>
<dbReference type="Proteomes" id="UP000017842">
    <property type="component" value="Unassembled WGS sequence"/>
</dbReference>
<feature type="transmembrane region" description="Helical" evidence="1">
    <location>
        <begin position="58"/>
        <end position="78"/>
    </location>
</feature>
<keyword evidence="1" id="KW-0472">Membrane</keyword>
<keyword evidence="1" id="KW-1133">Transmembrane helix</keyword>
<name>V5AZB0_9GAMM</name>
<gene>
    <name evidence="3" type="ORF">MGMO_201c00050</name>
</gene>
<comment type="caution">
    <text evidence="3">The sequence shown here is derived from an EMBL/GenBank/DDBJ whole genome shotgun (WGS) entry which is preliminary data.</text>
</comment>
<evidence type="ECO:0000313" key="4">
    <source>
        <dbReference type="Proteomes" id="UP000017842"/>
    </source>
</evidence>
<feature type="domain" description="YcxB-like C-terminal" evidence="2">
    <location>
        <begin position="110"/>
        <end position="166"/>
    </location>
</feature>
<protein>
    <recommendedName>
        <fullName evidence="2">YcxB-like C-terminal domain-containing protein</fullName>
    </recommendedName>
</protein>
<organism evidence="3 4">
    <name type="scientific">Methyloglobulus morosus KoM1</name>
    <dbReference type="NCBI Taxonomy" id="1116472"/>
    <lineage>
        <taxon>Bacteria</taxon>
        <taxon>Pseudomonadati</taxon>
        <taxon>Pseudomonadota</taxon>
        <taxon>Gammaproteobacteria</taxon>
        <taxon>Methylococcales</taxon>
        <taxon>Methylococcaceae</taxon>
        <taxon>Methyloglobulus</taxon>
    </lineage>
</organism>
<keyword evidence="1" id="KW-0812">Transmembrane</keyword>
<sequence length="176" mass="20737">MLEIEYTFREDDLNHFNEMRFKQTDEYLSQIKKNRWIVPGIMLLIGAFYYYYYVDLKAALYIFLVAILWSWLSPRIILLNISRQILGSYSQQEKKNLFGTYVLTIDPANPNYLHEKSPSGKNKMAWSELLRVDYAKGYVYIYLDLNTALVIPEATLKRGDLPAFAKQVEKMIEMHG</sequence>
<dbReference type="eggNOG" id="ENOG50316GA">
    <property type="taxonomic scope" value="Bacteria"/>
</dbReference>
<dbReference type="Pfam" id="PF14317">
    <property type="entry name" value="YcxB"/>
    <property type="match status" value="1"/>
</dbReference>
<dbReference type="STRING" id="1116472.MGMO_201c00050"/>
<evidence type="ECO:0000256" key="1">
    <source>
        <dbReference type="SAM" id="Phobius"/>
    </source>
</evidence>
<dbReference type="RefSeq" id="WP_023496609.1">
    <property type="nucleotide sequence ID" value="NZ_AYLO01000175.1"/>
</dbReference>
<dbReference type="EMBL" id="AYLO01000175">
    <property type="protein sequence ID" value="ESS66225.1"/>
    <property type="molecule type" value="Genomic_DNA"/>
</dbReference>
<dbReference type="InterPro" id="IPR025588">
    <property type="entry name" value="YcxB-like_C"/>
</dbReference>
<proteinExistence type="predicted"/>
<reference evidence="3 4" key="1">
    <citation type="journal article" date="2013" name="Genome Announc.">
        <title>Draft Genome Sequence of the Methanotrophic Gammaproteobacterium Methyloglobulus morosus DSM 22980 Strain KoM1.</title>
        <authorList>
            <person name="Poehlein A."/>
            <person name="Deutzmann J.S."/>
            <person name="Daniel R."/>
            <person name="Simeonova D.D."/>
        </authorList>
    </citation>
    <scope>NUCLEOTIDE SEQUENCE [LARGE SCALE GENOMIC DNA]</scope>
    <source>
        <strain evidence="3 4">KoM1</strain>
    </source>
</reference>
<evidence type="ECO:0000259" key="2">
    <source>
        <dbReference type="Pfam" id="PF14317"/>
    </source>
</evidence>